<evidence type="ECO:0000313" key="4">
    <source>
        <dbReference type="EMBL" id="RHY28586.1"/>
    </source>
</evidence>
<evidence type="ECO:0000256" key="2">
    <source>
        <dbReference type="ARBA" id="ARBA00022448"/>
    </source>
</evidence>
<organism evidence="4 5">
    <name type="scientific">Aphanomyces invadans</name>
    <dbReference type="NCBI Taxonomy" id="157072"/>
    <lineage>
        <taxon>Eukaryota</taxon>
        <taxon>Sar</taxon>
        <taxon>Stramenopiles</taxon>
        <taxon>Oomycota</taxon>
        <taxon>Saprolegniomycetes</taxon>
        <taxon>Saprolegniales</taxon>
        <taxon>Verrucalvaceae</taxon>
        <taxon>Aphanomyces</taxon>
    </lineage>
</organism>
<dbReference type="Proteomes" id="UP000285060">
    <property type="component" value="Unassembled WGS sequence"/>
</dbReference>
<comment type="caution">
    <text evidence="4">The sequence shown here is derived from an EMBL/GenBank/DDBJ whole genome shotgun (WGS) entry which is preliminary data.</text>
</comment>
<dbReference type="VEuPathDB" id="FungiDB:H310_11597"/>
<gene>
    <name evidence="4" type="ORF">DYB32_005855</name>
</gene>
<dbReference type="GO" id="GO:0031201">
    <property type="term" value="C:SNARE complex"/>
    <property type="evidence" value="ECO:0007669"/>
    <property type="project" value="InterPro"/>
</dbReference>
<reference evidence="4 5" key="1">
    <citation type="submission" date="2018-08" db="EMBL/GenBank/DDBJ databases">
        <title>Aphanomyces genome sequencing and annotation.</title>
        <authorList>
            <person name="Minardi D."/>
            <person name="Oidtmann B."/>
            <person name="Van Der Giezen M."/>
            <person name="Studholme D.J."/>
        </authorList>
    </citation>
    <scope>NUCLEOTIDE SEQUENCE [LARGE SCALE GENOMIC DNA]</scope>
    <source>
        <strain evidence="4 5">NJM0002</strain>
    </source>
</reference>
<keyword evidence="3" id="KW-0472">Membrane</keyword>
<proteinExistence type="predicted"/>
<dbReference type="Gene3D" id="1.20.5.110">
    <property type="match status" value="1"/>
</dbReference>
<keyword evidence="2" id="KW-0813">Transport</keyword>
<evidence type="ECO:0000313" key="5">
    <source>
        <dbReference type="Proteomes" id="UP000285060"/>
    </source>
</evidence>
<dbReference type="GO" id="GO:0005484">
    <property type="term" value="F:SNAP receptor activity"/>
    <property type="evidence" value="ECO:0007669"/>
    <property type="project" value="InterPro"/>
</dbReference>
<dbReference type="CDD" id="cd15861">
    <property type="entry name" value="SNARE_SNAP25N_23N_29N_SEC9N"/>
    <property type="match status" value="1"/>
</dbReference>
<evidence type="ECO:0008006" key="6">
    <source>
        <dbReference type="Google" id="ProtNLM"/>
    </source>
</evidence>
<evidence type="ECO:0000256" key="3">
    <source>
        <dbReference type="ARBA" id="ARBA00023136"/>
    </source>
</evidence>
<keyword evidence="5" id="KW-1185">Reference proteome</keyword>
<evidence type="ECO:0000256" key="1">
    <source>
        <dbReference type="ARBA" id="ARBA00004370"/>
    </source>
</evidence>
<dbReference type="AlphaFoldDB" id="A0A3R6WKB8"/>
<protein>
    <recommendedName>
        <fullName evidence="6">t-SNARE coiled-coil homology domain-containing protein</fullName>
    </recommendedName>
</protein>
<dbReference type="SUPFAM" id="SSF58038">
    <property type="entry name" value="SNARE fusion complex"/>
    <property type="match status" value="1"/>
</dbReference>
<dbReference type="EMBL" id="QUSY01000559">
    <property type="protein sequence ID" value="RHY28586.1"/>
    <property type="molecule type" value="Genomic_DNA"/>
</dbReference>
<dbReference type="InterPro" id="IPR044766">
    <property type="entry name" value="NPSN/SNAP25-like_N_SNARE"/>
</dbReference>
<name>A0A3R6WKB8_9STRA</name>
<sequence>MAEIAYYDGDLSDALTKLDQIMAKLAKAPPGIKSEVLVEAEKKLKEVIDLKKGFSLALRQVTDREEIKSYREVKLHLHQGQLTREVKWAKSETDRNGLFGDAKAKASKVPTGNTDLLNKAQELQGKTEVSLKNTQKMIENSKEVALATGETLREQRNQLNAITEEVMRMDDGVARANKVGAALFHNIDDSYLTTLPSASSCGRSHGEWQRTASFCSLHFSCLLASSASSCTPRPIQTKTRSTCQTKSNPRIRVRADDTSSSSRVGDVGVITNATGINSFINNTQNSITGK</sequence>
<comment type="subcellular location">
    <subcellularLocation>
        <location evidence="1">Membrane</location>
    </subcellularLocation>
</comment>
<accession>A0A3R6WKB8</accession>